<reference evidence="2 3" key="1">
    <citation type="submission" date="2015-07" db="EMBL/GenBank/DDBJ databases">
        <title>Comparative genomics of the Sigatoka disease complex on banana suggests a link between parallel evolutionary changes in Pseudocercospora fijiensis and Pseudocercospora eumusae and increased virulence on the banana host.</title>
        <authorList>
            <person name="Chang T.-C."/>
            <person name="Salvucci A."/>
            <person name="Crous P.W."/>
            <person name="Stergiopoulos I."/>
        </authorList>
    </citation>
    <scope>NUCLEOTIDE SEQUENCE [LARGE SCALE GENOMIC DNA]</scope>
    <source>
        <strain evidence="2 3">CBS 116634</strain>
    </source>
</reference>
<feature type="region of interest" description="Disordered" evidence="1">
    <location>
        <begin position="1"/>
        <end position="35"/>
    </location>
</feature>
<name>A0A139IBB6_9PEZI</name>
<evidence type="ECO:0000256" key="1">
    <source>
        <dbReference type="SAM" id="MobiDB-lite"/>
    </source>
</evidence>
<comment type="caution">
    <text evidence="2">The sequence shown here is derived from an EMBL/GenBank/DDBJ whole genome shotgun (WGS) entry which is preliminary data.</text>
</comment>
<proteinExistence type="predicted"/>
<organism evidence="2 3">
    <name type="scientific">Pseudocercospora musae</name>
    <dbReference type="NCBI Taxonomy" id="113226"/>
    <lineage>
        <taxon>Eukaryota</taxon>
        <taxon>Fungi</taxon>
        <taxon>Dikarya</taxon>
        <taxon>Ascomycota</taxon>
        <taxon>Pezizomycotina</taxon>
        <taxon>Dothideomycetes</taxon>
        <taxon>Dothideomycetidae</taxon>
        <taxon>Mycosphaerellales</taxon>
        <taxon>Mycosphaerellaceae</taxon>
        <taxon>Pseudocercospora</taxon>
    </lineage>
</organism>
<dbReference type="Proteomes" id="UP000073492">
    <property type="component" value="Unassembled WGS sequence"/>
</dbReference>
<dbReference type="AlphaFoldDB" id="A0A139IBB6"/>
<keyword evidence="3" id="KW-1185">Reference proteome</keyword>
<feature type="compositionally biased region" description="Polar residues" evidence="1">
    <location>
        <begin position="8"/>
        <end position="28"/>
    </location>
</feature>
<protein>
    <submittedName>
        <fullName evidence="2">Uncharacterized protein</fullName>
    </submittedName>
</protein>
<evidence type="ECO:0000313" key="2">
    <source>
        <dbReference type="EMBL" id="KXT12023.1"/>
    </source>
</evidence>
<gene>
    <name evidence="2" type="ORF">AC579_4640</name>
</gene>
<accession>A0A139IBB6</accession>
<sequence>MAQDTPRRSSTPSVHCSVSKQTIKTSRSSAKKSSHDGIDNIITSIRTLRTASHLTSSFTAGSRIAHMPEILENILLRTIDTTIQSRKRILINQRVCKAFRDTISGWSVRLRRELCFPTPNLKWDHPTTGCNELLINRFSGIDLGDGTQIEVSVLCGTIRDRGLQKADLEVILLRRPVRESKINDSRIESWRRMKLRRDDHWVKVIVANGMHQERKACGRQNPTLGELVSFVYPELSW</sequence>
<dbReference type="EMBL" id="LFZO01000169">
    <property type="protein sequence ID" value="KXT12023.1"/>
    <property type="molecule type" value="Genomic_DNA"/>
</dbReference>
<evidence type="ECO:0000313" key="3">
    <source>
        <dbReference type="Proteomes" id="UP000073492"/>
    </source>
</evidence>
<dbReference type="OrthoDB" id="10304612at2759"/>